<keyword evidence="1" id="KW-1133">Transmembrane helix</keyword>
<sequence>MTVPPESKTDQPLPPPPPRLAFITVPLLIALFYNAFSLLTLPFAAPSLNDMLDMLSRDGVTTGTPVQLAPEQITLVLWIAFALTAALILWLYFTRRAVLEGRAWGRVSAIVLAVLSLLALPFGPILGIIMLIGAFDRQVQAYTVR</sequence>
<protein>
    <submittedName>
        <fullName evidence="2">Uncharacterized protein</fullName>
    </submittedName>
</protein>
<dbReference type="RefSeq" id="WP_189102597.1">
    <property type="nucleotide sequence ID" value="NZ_BMQO01000015.1"/>
</dbReference>
<feature type="transmembrane region" description="Helical" evidence="1">
    <location>
        <begin position="105"/>
        <end position="135"/>
    </location>
</feature>
<organism evidence="2 3">
    <name type="scientific">Deinococcus knuensis</name>
    <dbReference type="NCBI Taxonomy" id="1837380"/>
    <lineage>
        <taxon>Bacteria</taxon>
        <taxon>Thermotogati</taxon>
        <taxon>Deinococcota</taxon>
        <taxon>Deinococci</taxon>
        <taxon>Deinococcales</taxon>
        <taxon>Deinococcaceae</taxon>
        <taxon>Deinococcus</taxon>
    </lineage>
</organism>
<keyword evidence="3" id="KW-1185">Reference proteome</keyword>
<reference evidence="3" key="1">
    <citation type="journal article" date="2019" name="Int. J. Syst. Evol. Microbiol.">
        <title>The Global Catalogue of Microorganisms (GCM) 10K type strain sequencing project: providing services to taxonomists for standard genome sequencing and annotation.</title>
        <authorList>
            <consortium name="The Broad Institute Genomics Platform"/>
            <consortium name="The Broad Institute Genome Sequencing Center for Infectious Disease"/>
            <person name="Wu L."/>
            <person name="Ma J."/>
        </authorList>
    </citation>
    <scope>NUCLEOTIDE SEQUENCE [LARGE SCALE GENOMIC DNA]</scope>
    <source>
        <strain evidence="3">JCM 31406</strain>
    </source>
</reference>
<keyword evidence="1" id="KW-0812">Transmembrane</keyword>
<proteinExistence type="predicted"/>
<evidence type="ECO:0000256" key="1">
    <source>
        <dbReference type="SAM" id="Phobius"/>
    </source>
</evidence>
<dbReference type="Proteomes" id="UP000620633">
    <property type="component" value="Unassembled WGS sequence"/>
</dbReference>
<evidence type="ECO:0000313" key="2">
    <source>
        <dbReference type="EMBL" id="GGS34037.1"/>
    </source>
</evidence>
<comment type="caution">
    <text evidence="2">The sequence shown here is derived from an EMBL/GenBank/DDBJ whole genome shotgun (WGS) entry which is preliminary data.</text>
</comment>
<gene>
    <name evidence="2" type="ORF">GCM10008961_27120</name>
</gene>
<feature type="transmembrane region" description="Helical" evidence="1">
    <location>
        <begin position="20"/>
        <end position="45"/>
    </location>
</feature>
<feature type="transmembrane region" description="Helical" evidence="1">
    <location>
        <begin position="75"/>
        <end position="93"/>
    </location>
</feature>
<evidence type="ECO:0000313" key="3">
    <source>
        <dbReference type="Proteomes" id="UP000620633"/>
    </source>
</evidence>
<dbReference type="EMBL" id="BMQO01000015">
    <property type="protein sequence ID" value="GGS34037.1"/>
    <property type="molecule type" value="Genomic_DNA"/>
</dbReference>
<name>A0ABQ2SM46_9DEIO</name>
<keyword evidence="1" id="KW-0472">Membrane</keyword>
<accession>A0ABQ2SM46</accession>